<comment type="catalytic activity">
    <reaction evidence="4">
        <text>D-glucose 6-phosphate + NADP(+) = 6-phospho-D-glucono-1,5-lactone + NADPH + H(+)</text>
        <dbReference type="Rhea" id="RHEA:15841"/>
        <dbReference type="ChEBI" id="CHEBI:15378"/>
        <dbReference type="ChEBI" id="CHEBI:57783"/>
        <dbReference type="ChEBI" id="CHEBI:57955"/>
        <dbReference type="ChEBI" id="CHEBI:58349"/>
        <dbReference type="ChEBI" id="CHEBI:61548"/>
        <dbReference type="EC" id="1.1.1.49"/>
    </reaction>
</comment>
<dbReference type="Gene3D" id="3.40.50.720">
    <property type="entry name" value="NAD(P)-binding Rossmann-like Domain"/>
    <property type="match status" value="1"/>
</dbReference>
<dbReference type="PANTHER" id="PTHR23429">
    <property type="entry name" value="GLUCOSE-6-PHOSPHATE 1-DEHYDROGENASE G6PD"/>
    <property type="match status" value="1"/>
</dbReference>
<gene>
    <name evidence="8" type="ORF">CYME_CMI224C</name>
</gene>
<dbReference type="Gene3D" id="3.30.360.10">
    <property type="entry name" value="Dihydrodipicolinate Reductase, domain 2"/>
    <property type="match status" value="1"/>
</dbReference>
<dbReference type="EMBL" id="AP006491">
    <property type="protein sequence ID" value="BAM80094.1"/>
    <property type="molecule type" value="Genomic_DNA"/>
</dbReference>
<dbReference type="PRINTS" id="PR00079">
    <property type="entry name" value="G6PDHDRGNASE"/>
</dbReference>
<feature type="region of interest" description="Disordered" evidence="5">
    <location>
        <begin position="1"/>
        <end position="47"/>
    </location>
</feature>
<dbReference type="RefSeq" id="XP_005536380.1">
    <property type="nucleotide sequence ID" value="XM_005536323.1"/>
</dbReference>
<dbReference type="UniPathway" id="UPA00115">
    <property type="reaction ID" value="UER00408"/>
</dbReference>
<keyword evidence="4" id="KW-0560">Oxidoreductase</keyword>
<dbReference type="HOGENOM" id="CLU_013524_5_0_1"/>
<reference evidence="8 9" key="1">
    <citation type="journal article" date="2004" name="Nature">
        <title>Genome sequence of the ultrasmall unicellular red alga Cyanidioschyzon merolae 10D.</title>
        <authorList>
            <person name="Matsuzaki M."/>
            <person name="Misumi O."/>
            <person name="Shin-i T."/>
            <person name="Maruyama S."/>
            <person name="Takahara M."/>
            <person name="Miyagishima S."/>
            <person name="Mori T."/>
            <person name="Nishida K."/>
            <person name="Yagisawa F."/>
            <person name="Nishida K."/>
            <person name="Yoshida Y."/>
            <person name="Nishimura Y."/>
            <person name="Nakao S."/>
            <person name="Kobayashi T."/>
            <person name="Momoyama Y."/>
            <person name="Higashiyama T."/>
            <person name="Minoda A."/>
            <person name="Sano M."/>
            <person name="Nomoto H."/>
            <person name="Oishi K."/>
            <person name="Hayashi H."/>
            <person name="Ohta F."/>
            <person name="Nishizaka S."/>
            <person name="Haga S."/>
            <person name="Miura S."/>
            <person name="Morishita T."/>
            <person name="Kabeya Y."/>
            <person name="Terasawa K."/>
            <person name="Suzuki Y."/>
            <person name="Ishii Y."/>
            <person name="Asakawa S."/>
            <person name="Takano H."/>
            <person name="Ohta N."/>
            <person name="Kuroiwa H."/>
            <person name="Tanaka K."/>
            <person name="Shimizu N."/>
            <person name="Sugano S."/>
            <person name="Sato N."/>
            <person name="Nozaki H."/>
            <person name="Ogasawara N."/>
            <person name="Kohara Y."/>
            <person name="Kuroiwa T."/>
        </authorList>
    </citation>
    <scope>NUCLEOTIDE SEQUENCE [LARGE SCALE GENOMIC DNA]</scope>
    <source>
        <strain evidence="8 9">10D</strain>
    </source>
</reference>
<dbReference type="GO" id="GO:0050661">
    <property type="term" value="F:NADP binding"/>
    <property type="evidence" value="ECO:0007669"/>
    <property type="project" value="InterPro"/>
</dbReference>
<dbReference type="NCBIfam" id="TIGR00871">
    <property type="entry name" value="zwf"/>
    <property type="match status" value="1"/>
</dbReference>
<dbReference type="GO" id="GO:0006006">
    <property type="term" value="P:glucose metabolic process"/>
    <property type="evidence" value="ECO:0007669"/>
    <property type="project" value="UniProtKB-KW"/>
</dbReference>
<dbReference type="PANTHER" id="PTHR23429:SF13">
    <property type="entry name" value="GLUCOSE-6-PHOSPHATE 1-DEHYDROGENASE 1, CHLOROPLASTIC"/>
    <property type="match status" value="1"/>
</dbReference>
<comment type="similarity">
    <text evidence="4">Belongs to the glucose-6-phosphate dehydrogenase family.</text>
</comment>
<dbReference type="Gramene" id="CMI224CT">
    <property type="protein sequence ID" value="CMI224CT"/>
    <property type="gene ID" value="CMI224C"/>
</dbReference>
<comment type="function">
    <text evidence="4">Catalyzes the rate-limiting step of the oxidative pentose-phosphate pathway, which represents a route for the dissimilation of carbohydrates besides glycolysis.</text>
</comment>
<organism evidence="8 9">
    <name type="scientific">Cyanidioschyzon merolae (strain NIES-3377 / 10D)</name>
    <name type="common">Unicellular red alga</name>
    <dbReference type="NCBI Taxonomy" id="280699"/>
    <lineage>
        <taxon>Eukaryota</taxon>
        <taxon>Rhodophyta</taxon>
        <taxon>Bangiophyceae</taxon>
        <taxon>Cyanidiales</taxon>
        <taxon>Cyanidiaceae</taxon>
        <taxon>Cyanidioschyzon</taxon>
    </lineage>
</organism>
<keyword evidence="3 4" id="KW-0119">Carbohydrate metabolism</keyword>
<evidence type="ECO:0000259" key="7">
    <source>
        <dbReference type="Pfam" id="PF02781"/>
    </source>
</evidence>
<dbReference type="OMA" id="ERAGYYE"/>
<keyword evidence="1 4" id="KW-0313">Glucose metabolism</keyword>
<dbReference type="SUPFAM" id="SSF55347">
    <property type="entry name" value="Glyceraldehyde-3-phosphate dehydrogenase-like, C-terminal domain"/>
    <property type="match status" value="1"/>
</dbReference>
<evidence type="ECO:0000259" key="6">
    <source>
        <dbReference type="Pfam" id="PF00479"/>
    </source>
</evidence>
<evidence type="ECO:0000313" key="9">
    <source>
        <dbReference type="Proteomes" id="UP000007014"/>
    </source>
</evidence>
<comment type="pathway">
    <text evidence="4">Carbohydrate degradation; pentose phosphate pathway; D-ribulose 5-phosphate from D-glucose 6-phosphate (oxidative stage): step 1/3.</text>
</comment>
<sequence>MSSLPTSSRLMSLRERTEIPVVGDDGSHIDPSNSCSPRRSLSNSSRGYERASRGLTRVASASSALSLVSNPNLSLLDSELQVVEDCKEFPVVVVVVGASGDLARKKTLPALFSLFYHNLLPLSFAVVGYARSKLSVEEFRSSVSSNLVCRVGDRECCEAKTRAFLERCFYFSGQYGSLEDWLNFDRWLSEDIEPRMNQSDTATRGARRAPGRLFYLAIPPSVFAETLRSISRGAMAPEELGAWTRVIVEKPFGRDSESYMALRDLVAECFPEEALYRIDHYVGKPLVANLTTLRLGNFVFDALWNRHCIESVQVVFKEDFGVEGRAGYFDAYGIIRDILQNHLLQVLSIIAMDPPASPHAADINEAKLRLLYDIKPLHAKDFIIGQYDRYRSERGVPKDSCTATFAACVVQIDNERWRGVPFVMLAGKALDERKVYVKVAFHETPNHTFIPEELRDKRNTFYIEIQPRPAVELSFITKTPDLEGRVVQTKLDLVYNESFSAEAQDMPDAYERLISDAIVGDRTLFISDAQISRAWELFDPALKELERDPPVQPVIYPYGSKGPILPETLIKKYMAGRMQD</sequence>
<dbReference type="HAMAP" id="MF_00966">
    <property type="entry name" value="G6PD"/>
    <property type="match status" value="1"/>
</dbReference>
<keyword evidence="9" id="KW-1185">Reference proteome</keyword>
<proteinExistence type="inferred from homology"/>
<dbReference type="InterPro" id="IPR022674">
    <property type="entry name" value="G6P_DH_NAD-bd"/>
</dbReference>
<dbReference type="InterPro" id="IPR001282">
    <property type="entry name" value="G6P_DH"/>
</dbReference>
<dbReference type="Pfam" id="PF00479">
    <property type="entry name" value="G6PD_N"/>
    <property type="match status" value="1"/>
</dbReference>
<dbReference type="GO" id="GO:0009051">
    <property type="term" value="P:pentose-phosphate shunt, oxidative branch"/>
    <property type="evidence" value="ECO:0007669"/>
    <property type="project" value="TreeGrafter"/>
</dbReference>
<evidence type="ECO:0000313" key="8">
    <source>
        <dbReference type="EMBL" id="BAM80094.1"/>
    </source>
</evidence>
<dbReference type="PIRSF" id="PIRSF000110">
    <property type="entry name" value="G6PD"/>
    <property type="match status" value="1"/>
</dbReference>
<name>M1V7U8_CYAM1</name>
<reference evidence="8 9" key="2">
    <citation type="journal article" date="2007" name="BMC Biol.">
        <title>A 100%-complete sequence reveals unusually simple genomic features in the hot-spring red alga Cyanidioschyzon merolae.</title>
        <authorList>
            <person name="Nozaki H."/>
            <person name="Takano H."/>
            <person name="Misumi O."/>
            <person name="Terasawa K."/>
            <person name="Matsuzaki M."/>
            <person name="Maruyama S."/>
            <person name="Nishida K."/>
            <person name="Yagisawa F."/>
            <person name="Yoshida Y."/>
            <person name="Fujiwara T."/>
            <person name="Takio S."/>
            <person name="Tamura K."/>
            <person name="Chung S.J."/>
            <person name="Nakamura S."/>
            <person name="Kuroiwa H."/>
            <person name="Tanaka K."/>
            <person name="Sato N."/>
            <person name="Kuroiwa T."/>
        </authorList>
    </citation>
    <scope>NUCLEOTIDE SEQUENCE [LARGE SCALE GENOMIC DNA]</scope>
    <source>
        <strain evidence="8 9">10D</strain>
    </source>
</reference>
<accession>M1V7U8</accession>
<protein>
    <recommendedName>
        <fullName evidence="4">Glucose-6-phosphate 1-dehydrogenase</fullName>
        <ecNumber evidence="4">1.1.1.49</ecNumber>
    </recommendedName>
</protein>
<dbReference type="Proteomes" id="UP000007014">
    <property type="component" value="Chromosome 9"/>
</dbReference>
<dbReference type="SUPFAM" id="SSF51735">
    <property type="entry name" value="NAD(P)-binding Rossmann-fold domains"/>
    <property type="match status" value="1"/>
</dbReference>
<evidence type="ECO:0000256" key="5">
    <source>
        <dbReference type="SAM" id="MobiDB-lite"/>
    </source>
</evidence>
<feature type="compositionally biased region" description="Polar residues" evidence="5">
    <location>
        <begin position="1"/>
        <end position="10"/>
    </location>
</feature>
<dbReference type="STRING" id="280699.M1V7U8"/>
<dbReference type="AlphaFoldDB" id="M1V7U8"/>
<evidence type="ECO:0000256" key="3">
    <source>
        <dbReference type="ARBA" id="ARBA00023277"/>
    </source>
</evidence>
<dbReference type="eggNOG" id="KOG0563">
    <property type="taxonomic scope" value="Eukaryota"/>
</dbReference>
<dbReference type="EC" id="1.1.1.49" evidence="4"/>
<evidence type="ECO:0000256" key="1">
    <source>
        <dbReference type="ARBA" id="ARBA00022526"/>
    </source>
</evidence>
<dbReference type="InterPro" id="IPR036291">
    <property type="entry name" value="NAD(P)-bd_dom_sf"/>
</dbReference>
<feature type="domain" description="Glucose-6-phosphate dehydrogenase C-terminal" evidence="7">
    <location>
        <begin position="292"/>
        <end position="572"/>
    </location>
</feature>
<dbReference type="GO" id="GO:0004345">
    <property type="term" value="F:glucose-6-phosphate dehydrogenase activity"/>
    <property type="evidence" value="ECO:0007669"/>
    <property type="project" value="UniProtKB-EC"/>
</dbReference>
<dbReference type="KEGG" id="cme:CYME_CMI224C"/>
<evidence type="ECO:0000256" key="2">
    <source>
        <dbReference type="ARBA" id="ARBA00022857"/>
    </source>
</evidence>
<dbReference type="OrthoDB" id="60984at2759"/>
<dbReference type="Pfam" id="PF02781">
    <property type="entry name" value="G6PD_C"/>
    <property type="match status" value="1"/>
</dbReference>
<dbReference type="InterPro" id="IPR022675">
    <property type="entry name" value="G6P_DH_C"/>
</dbReference>
<feature type="domain" description="Glucose-6-phosphate dehydrogenase NAD-binding" evidence="6">
    <location>
        <begin position="94"/>
        <end position="289"/>
    </location>
</feature>
<dbReference type="GeneID" id="16993742"/>
<feature type="compositionally biased region" description="Low complexity" evidence="5">
    <location>
        <begin position="31"/>
        <end position="46"/>
    </location>
</feature>
<evidence type="ECO:0000256" key="4">
    <source>
        <dbReference type="RuleBase" id="RU362120"/>
    </source>
</evidence>
<keyword evidence="2 4" id="KW-0521">NADP</keyword>